<keyword evidence="2" id="KW-1185">Reference proteome</keyword>
<organism evidence="2 3">
    <name type="scientific">Ascaris lumbricoides</name>
    <name type="common">Giant roundworm</name>
    <dbReference type="NCBI Taxonomy" id="6252"/>
    <lineage>
        <taxon>Eukaryota</taxon>
        <taxon>Metazoa</taxon>
        <taxon>Ecdysozoa</taxon>
        <taxon>Nematoda</taxon>
        <taxon>Chromadorea</taxon>
        <taxon>Rhabditida</taxon>
        <taxon>Spirurina</taxon>
        <taxon>Ascaridomorpha</taxon>
        <taxon>Ascaridoidea</taxon>
        <taxon>Ascarididae</taxon>
        <taxon>Ascaris</taxon>
    </lineage>
</organism>
<proteinExistence type="predicted"/>
<evidence type="ECO:0000313" key="2">
    <source>
        <dbReference type="Proteomes" id="UP000036681"/>
    </source>
</evidence>
<dbReference type="InterPro" id="IPR036378">
    <property type="entry name" value="FAS1_dom_sf"/>
</dbReference>
<evidence type="ECO:0000259" key="1">
    <source>
        <dbReference type="PROSITE" id="PS50213"/>
    </source>
</evidence>
<dbReference type="WBParaSite" id="ALUE_0000094201-mRNA-1">
    <property type="protein sequence ID" value="ALUE_0000094201-mRNA-1"/>
    <property type="gene ID" value="ALUE_0000094201"/>
</dbReference>
<dbReference type="Gene3D" id="2.30.180.10">
    <property type="entry name" value="FAS1 domain"/>
    <property type="match status" value="1"/>
</dbReference>
<sequence>MNNNIIDSIYYSYDLLDSQRIRTRNGQYIIVEEGKSQSKLPLLNCIEIEDGDITAIDGVVHILQRPLSTSTRNILETLSMRNDFSTFIEC</sequence>
<name>A0A0M3HHE7_ASCLU</name>
<accession>A0A0M3HHE7</accession>
<protein>
    <submittedName>
        <fullName evidence="3">FAS1 domain-containing protein</fullName>
    </submittedName>
</protein>
<reference evidence="3" key="1">
    <citation type="submission" date="2017-02" db="UniProtKB">
        <authorList>
            <consortium name="WormBaseParasite"/>
        </authorList>
    </citation>
    <scope>IDENTIFICATION</scope>
</reference>
<dbReference type="InterPro" id="IPR000782">
    <property type="entry name" value="FAS1_domain"/>
</dbReference>
<feature type="domain" description="FAS1" evidence="1">
    <location>
        <begin position="1"/>
        <end position="67"/>
    </location>
</feature>
<dbReference type="Proteomes" id="UP000036681">
    <property type="component" value="Unplaced"/>
</dbReference>
<dbReference type="AlphaFoldDB" id="A0A0M3HHE7"/>
<dbReference type="SUPFAM" id="SSF82153">
    <property type="entry name" value="FAS1 domain"/>
    <property type="match status" value="1"/>
</dbReference>
<dbReference type="PROSITE" id="PS50213">
    <property type="entry name" value="FAS1"/>
    <property type="match status" value="1"/>
</dbReference>
<evidence type="ECO:0000313" key="3">
    <source>
        <dbReference type="WBParaSite" id="ALUE_0000094201-mRNA-1"/>
    </source>
</evidence>